<dbReference type="Proteomes" id="UP000249417">
    <property type="component" value="Unassembled WGS sequence"/>
</dbReference>
<accession>A0A2W5MV99</accession>
<gene>
    <name evidence="1" type="ORF">DI551_08290</name>
</gene>
<dbReference type="EMBL" id="QFQB01000061">
    <property type="protein sequence ID" value="PZQ45142.1"/>
    <property type="molecule type" value="Genomic_DNA"/>
</dbReference>
<dbReference type="AlphaFoldDB" id="A0A2W5MV99"/>
<reference evidence="1 2" key="1">
    <citation type="submission" date="2017-08" db="EMBL/GenBank/DDBJ databases">
        <title>Infants hospitalized years apart are colonized by the same room-sourced microbial strains.</title>
        <authorList>
            <person name="Brooks B."/>
            <person name="Olm M.R."/>
            <person name="Firek B.A."/>
            <person name="Baker R."/>
            <person name="Thomas B.C."/>
            <person name="Morowitz M.J."/>
            <person name="Banfield J.F."/>
        </authorList>
    </citation>
    <scope>NUCLEOTIDE SEQUENCE [LARGE SCALE GENOMIC DNA]</scope>
    <source>
        <strain evidence="1">S2_005_002_R2_29</strain>
    </source>
</reference>
<evidence type="ECO:0000313" key="1">
    <source>
        <dbReference type="EMBL" id="PZQ45142.1"/>
    </source>
</evidence>
<name>A0A2W5MV99_9BACT</name>
<organism evidence="1 2">
    <name type="scientific">Micavibrio aeruginosavorus</name>
    <dbReference type="NCBI Taxonomy" id="349221"/>
    <lineage>
        <taxon>Bacteria</taxon>
        <taxon>Pseudomonadati</taxon>
        <taxon>Bdellovibrionota</taxon>
        <taxon>Bdellovibrionia</taxon>
        <taxon>Bdellovibrionales</taxon>
        <taxon>Pseudobdellovibrionaceae</taxon>
        <taxon>Micavibrio</taxon>
    </lineage>
</organism>
<proteinExistence type="predicted"/>
<comment type="caution">
    <text evidence="1">The sequence shown here is derived from an EMBL/GenBank/DDBJ whole genome shotgun (WGS) entry which is preliminary data.</text>
</comment>
<evidence type="ECO:0000313" key="2">
    <source>
        <dbReference type="Proteomes" id="UP000249417"/>
    </source>
</evidence>
<sequence>MFMKQLLKENFVLIAGICLPLLLAAVFWVSKEVSIGGIAPPTSEVIFMTNYQENPENPWEVEIRDERVHIVYAGSDAKRNWNPPQLLVFNPNDNITRKIDIPRPAKDELSKKRDFIPDVLKDVRVIAETISPEGYIFVRSDGYNRGLVTEVFSGRRDRSQYILQQGNYRRQVPQSGYNAQFIGWIGK</sequence>
<protein>
    <submittedName>
        <fullName evidence="1">Uncharacterized protein</fullName>
    </submittedName>
</protein>